<evidence type="ECO:0000259" key="18">
    <source>
        <dbReference type="PROSITE" id="PS50110"/>
    </source>
</evidence>
<evidence type="ECO:0000256" key="8">
    <source>
        <dbReference type="ARBA" id="ARBA00022741"/>
    </source>
</evidence>
<evidence type="ECO:0000256" key="11">
    <source>
        <dbReference type="ARBA" id="ARBA00023012"/>
    </source>
</evidence>
<name>A0A5C4SZC6_9BACL</name>
<dbReference type="CDD" id="cd06225">
    <property type="entry name" value="HAMP"/>
    <property type="match status" value="1"/>
</dbReference>
<evidence type="ECO:0000256" key="1">
    <source>
        <dbReference type="ARBA" id="ARBA00000085"/>
    </source>
</evidence>
<dbReference type="Gene3D" id="6.10.340.10">
    <property type="match status" value="1"/>
</dbReference>
<dbReference type="InterPro" id="IPR003594">
    <property type="entry name" value="HATPase_dom"/>
</dbReference>
<dbReference type="Pfam" id="PF05227">
    <property type="entry name" value="CHASE3"/>
    <property type="match status" value="1"/>
</dbReference>
<dbReference type="SMART" id="SM00388">
    <property type="entry name" value="HisKA"/>
    <property type="match status" value="1"/>
</dbReference>
<dbReference type="CDD" id="cd17546">
    <property type="entry name" value="REC_hyHK_CKI1_RcsC-like"/>
    <property type="match status" value="1"/>
</dbReference>
<evidence type="ECO:0000259" key="19">
    <source>
        <dbReference type="PROSITE" id="PS50885"/>
    </source>
</evidence>
<dbReference type="InterPro" id="IPR036097">
    <property type="entry name" value="HisK_dim/P_sf"/>
</dbReference>
<reference evidence="20 21" key="1">
    <citation type="submission" date="2019-05" db="EMBL/GenBank/DDBJ databases">
        <title>We sequenced the genome of Paenibacillus hemerocallicola KCTC 33185 for further insight into its adaptation and study the phylogeny of Paenibacillus.</title>
        <authorList>
            <person name="Narsing Rao M.P."/>
        </authorList>
    </citation>
    <scope>NUCLEOTIDE SEQUENCE [LARGE SCALE GENOMIC DNA]</scope>
    <source>
        <strain evidence="20 21">KCTC 33185</strain>
    </source>
</reference>
<evidence type="ECO:0000256" key="16">
    <source>
        <dbReference type="SAM" id="Phobius"/>
    </source>
</evidence>
<dbReference type="EC" id="2.7.13.3" evidence="4"/>
<dbReference type="InterPro" id="IPR003018">
    <property type="entry name" value="GAF"/>
</dbReference>
<dbReference type="PROSITE" id="PS50109">
    <property type="entry name" value="HIS_KIN"/>
    <property type="match status" value="1"/>
</dbReference>
<feature type="domain" description="Histidine kinase" evidence="17">
    <location>
        <begin position="511"/>
        <end position="742"/>
    </location>
</feature>
<feature type="compositionally biased region" description="Low complexity" evidence="15">
    <location>
        <begin position="443"/>
        <end position="460"/>
    </location>
</feature>
<dbReference type="InterPro" id="IPR011006">
    <property type="entry name" value="CheY-like_superfamily"/>
</dbReference>
<evidence type="ECO:0000256" key="3">
    <source>
        <dbReference type="ARBA" id="ARBA00006402"/>
    </source>
</evidence>
<dbReference type="RefSeq" id="WP_139606488.1">
    <property type="nucleotide sequence ID" value="NZ_VDCQ01000067.1"/>
</dbReference>
<dbReference type="GO" id="GO:0005886">
    <property type="term" value="C:plasma membrane"/>
    <property type="evidence" value="ECO:0007669"/>
    <property type="project" value="UniProtKB-SubCell"/>
</dbReference>
<dbReference type="GO" id="GO:0005524">
    <property type="term" value="F:ATP binding"/>
    <property type="evidence" value="ECO:0007669"/>
    <property type="project" value="UniProtKB-KW"/>
</dbReference>
<dbReference type="GO" id="GO:0000155">
    <property type="term" value="F:phosphorelay sensor kinase activity"/>
    <property type="evidence" value="ECO:0007669"/>
    <property type="project" value="InterPro"/>
</dbReference>
<evidence type="ECO:0000313" key="20">
    <source>
        <dbReference type="EMBL" id="TNJ62026.1"/>
    </source>
</evidence>
<evidence type="ECO:0000313" key="21">
    <source>
        <dbReference type="Proteomes" id="UP000307943"/>
    </source>
</evidence>
<keyword evidence="21" id="KW-1185">Reference proteome</keyword>
<dbReference type="FunFam" id="3.30.565.10:FF:000010">
    <property type="entry name" value="Sensor histidine kinase RcsC"/>
    <property type="match status" value="1"/>
</dbReference>
<dbReference type="Proteomes" id="UP000307943">
    <property type="component" value="Unassembled WGS sequence"/>
</dbReference>
<evidence type="ECO:0000256" key="5">
    <source>
        <dbReference type="ARBA" id="ARBA00022475"/>
    </source>
</evidence>
<dbReference type="SMART" id="SM00387">
    <property type="entry name" value="HATPase_c"/>
    <property type="match status" value="1"/>
</dbReference>
<evidence type="ECO:0000256" key="14">
    <source>
        <dbReference type="PROSITE-ProRule" id="PRU00169"/>
    </source>
</evidence>
<dbReference type="InterPro" id="IPR007891">
    <property type="entry name" value="CHASE3"/>
</dbReference>
<comment type="catalytic activity">
    <reaction evidence="1">
        <text>ATP + protein L-histidine = ADP + protein N-phospho-L-histidine.</text>
        <dbReference type="EC" id="2.7.13.3"/>
    </reaction>
</comment>
<keyword evidence="11" id="KW-0902">Two-component regulatory system</keyword>
<dbReference type="SUPFAM" id="SSF52172">
    <property type="entry name" value="CheY-like"/>
    <property type="match status" value="1"/>
</dbReference>
<dbReference type="Pfam" id="PF00512">
    <property type="entry name" value="HisKA"/>
    <property type="match status" value="1"/>
</dbReference>
<organism evidence="20 21">
    <name type="scientific">Paenibacillus hemerocallicola</name>
    <dbReference type="NCBI Taxonomy" id="1172614"/>
    <lineage>
        <taxon>Bacteria</taxon>
        <taxon>Bacillati</taxon>
        <taxon>Bacillota</taxon>
        <taxon>Bacilli</taxon>
        <taxon>Bacillales</taxon>
        <taxon>Paenibacillaceae</taxon>
        <taxon>Paenibacillus</taxon>
    </lineage>
</organism>
<keyword evidence="10" id="KW-0067">ATP-binding</keyword>
<keyword evidence="9" id="KW-0418">Kinase</keyword>
<dbReference type="PANTHER" id="PTHR45339">
    <property type="entry name" value="HYBRID SIGNAL TRANSDUCTION HISTIDINE KINASE J"/>
    <property type="match status" value="1"/>
</dbReference>
<sequence>MRSRFKFTIRTKIVLGYMAAIVCFIVSLVFVDNQITVMQQERNYVIEHDIGVHDLTNRIEKHLLDMETGQRGFTITGDQEYLDPYNNGKSSWRQDYLQLYDLLADNPSQQNKLVGIRALIEHWIEIAGDTAVNLKKENRTEALAQFYKKDPGKQDMNEIRAQFEAFRNTETNLTNERAAQLNERNTALKIVLYIMLAAILLISTALATWISGSIVKTIQEVIRSITEIATSGGGLGRRIDVTTRDEIGELGQATNALLESHERKNWLKTKLAEVVGMYQGIEDMCTLGQSFLAKTAPLLNADYGVFYIRSGKGEQRRMVRWASYAAAGEAAGTEGFKIGEGLVGQCAAENRVFHMTRVPDNYIRIASGLGHTAPHSVLIAPVEFDGEVTAVIELAALEPFTPLQQQLLEELLDTIGPAISSVESRMEIERLLRESQAMTEELQTQAEELQTQAEELQTQQEELRVSNEQLEDQNRYSEQKSKELEQIRIELEEYTEQLKQSSRYKSNFLANMSHELRTPLNSMLILSQLLSENANLTPDEQQYAKVIHSAGNDLLNLINDILDLSKVEAGKVDIVPEEMSLTELPTIMQYQFDKVAEQKGIEFAVRLDPEVPTIFWTDERRLHQILRNLLSNAFKFTESGSVTLSIGTVDPKQLAGLLPVKRSGLVLAFSVIDTGIGIPKNKREAIFEAFQQADGTTSRKYGGTGLGLSICRELAKLLGGTIVVDSMEGRGSTFTLYLPSVENGHMLELVQAYEEAAAGVELAEAPLRAGSADKSGDEWNAEIHSEPSDKSVFERKRVLVVDDDTRNIFALRSILEESGIRVTVAGNGQECLELLEKEERFDLILMDIMMPVLDGYATMRQIREIPQFETLPIIALTAKAMKFDREKCLEAGASDYISKPLNMHQLFSLMRVWLTKG</sequence>
<dbReference type="PRINTS" id="PR00344">
    <property type="entry name" value="BCTRLSENSOR"/>
</dbReference>
<keyword evidence="16" id="KW-0812">Transmembrane</keyword>
<dbReference type="Gene3D" id="3.30.565.10">
    <property type="entry name" value="Histidine kinase-like ATPase, C-terminal domain"/>
    <property type="match status" value="1"/>
</dbReference>
<keyword evidence="5" id="KW-1003">Cell membrane</keyword>
<dbReference type="Gene3D" id="1.10.287.130">
    <property type="match status" value="1"/>
</dbReference>
<dbReference type="SUPFAM" id="SSF55874">
    <property type="entry name" value="ATPase domain of HSP90 chaperone/DNA topoisomerase II/histidine kinase"/>
    <property type="match status" value="1"/>
</dbReference>
<dbReference type="PROSITE" id="PS50885">
    <property type="entry name" value="HAMP"/>
    <property type="match status" value="1"/>
</dbReference>
<dbReference type="SMART" id="SM00448">
    <property type="entry name" value="REC"/>
    <property type="match status" value="1"/>
</dbReference>
<evidence type="ECO:0000256" key="15">
    <source>
        <dbReference type="SAM" id="MobiDB-lite"/>
    </source>
</evidence>
<evidence type="ECO:0000256" key="2">
    <source>
        <dbReference type="ARBA" id="ARBA00004651"/>
    </source>
</evidence>
<dbReference type="CDD" id="cd16922">
    <property type="entry name" value="HATPase_EvgS-ArcB-TorS-like"/>
    <property type="match status" value="1"/>
</dbReference>
<evidence type="ECO:0000256" key="13">
    <source>
        <dbReference type="ARBA" id="ARBA00074306"/>
    </source>
</evidence>
<dbReference type="SUPFAM" id="SSF55781">
    <property type="entry name" value="GAF domain-like"/>
    <property type="match status" value="1"/>
</dbReference>
<gene>
    <name evidence="20" type="ORF">FE784_32885</name>
</gene>
<evidence type="ECO:0000259" key="17">
    <source>
        <dbReference type="PROSITE" id="PS50109"/>
    </source>
</evidence>
<dbReference type="InterPro" id="IPR005467">
    <property type="entry name" value="His_kinase_dom"/>
</dbReference>
<dbReference type="PANTHER" id="PTHR45339:SF1">
    <property type="entry name" value="HYBRID SIGNAL TRANSDUCTION HISTIDINE KINASE J"/>
    <property type="match status" value="1"/>
</dbReference>
<keyword evidence="6 14" id="KW-0597">Phosphoprotein</keyword>
<dbReference type="Gene3D" id="3.30.450.40">
    <property type="match status" value="1"/>
</dbReference>
<evidence type="ECO:0000256" key="6">
    <source>
        <dbReference type="ARBA" id="ARBA00022553"/>
    </source>
</evidence>
<evidence type="ECO:0000256" key="7">
    <source>
        <dbReference type="ARBA" id="ARBA00022679"/>
    </source>
</evidence>
<protein>
    <recommendedName>
        <fullName evidence="13">Circadian input-output histidine kinase CikA</fullName>
        <ecNumber evidence="4">2.7.13.3</ecNumber>
    </recommendedName>
</protein>
<dbReference type="SMART" id="SM00065">
    <property type="entry name" value="GAF"/>
    <property type="match status" value="1"/>
</dbReference>
<dbReference type="Pfam" id="PF13185">
    <property type="entry name" value="GAF_2"/>
    <property type="match status" value="1"/>
</dbReference>
<comment type="caution">
    <text evidence="20">The sequence shown here is derived from an EMBL/GenBank/DDBJ whole genome shotgun (WGS) entry which is preliminary data.</text>
</comment>
<dbReference type="Pfam" id="PF00672">
    <property type="entry name" value="HAMP"/>
    <property type="match status" value="1"/>
</dbReference>
<evidence type="ECO:0000256" key="9">
    <source>
        <dbReference type="ARBA" id="ARBA00022777"/>
    </source>
</evidence>
<feature type="domain" description="Response regulatory" evidence="18">
    <location>
        <begin position="797"/>
        <end position="914"/>
    </location>
</feature>
<dbReference type="Pfam" id="PF00072">
    <property type="entry name" value="Response_reg"/>
    <property type="match status" value="1"/>
</dbReference>
<feature type="domain" description="HAMP" evidence="19">
    <location>
        <begin position="212"/>
        <end position="260"/>
    </location>
</feature>
<dbReference type="Gene3D" id="3.40.50.2300">
    <property type="match status" value="1"/>
</dbReference>
<keyword evidence="16" id="KW-1133">Transmembrane helix</keyword>
<dbReference type="Pfam" id="PF02518">
    <property type="entry name" value="HATPase_c"/>
    <property type="match status" value="1"/>
</dbReference>
<feature type="region of interest" description="Disordered" evidence="15">
    <location>
        <begin position="443"/>
        <end position="478"/>
    </location>
</feature>
<dbReference type="EMBL" id="VDCQ01000067">
    <property type="protein sequence ID" value="TNJ62026.1"/>
    <property type="molecule type" value="Genomic_DNA"/>
</dbReference>
<proteinExistence type="inferred from homology"/>
<keyword evidence="8" id="KW-0547">Nucleotide-binding</keyword>
<dbReference type="InterPro" id="IPR029016">
    <property type="entry name" value="GAF-like_dom_sf"/>
</dbReference>
<feature type="transmembrane region" description="Helical" evidence="16">
    <location>
        <begin position="190"/>
        <end position="210"/>
    </location>
</feature>
<dbReference type="PROSITE" id="PS50110">
    <property type="entry name" value="RESPONSE_REGULATORY"/>
    <property type="match status" value="1"/>
</dbReference>
<dbReference type="OrthoDB" id="9790669at2"/>
<feature type="modified residue" description="4-aspartylphosphate" evidence="14">
    <location>
        <position position="847"/>
    </location>
</feature>
<dbReference type="InterPro" id="IPR004358">
    <property type="entry name" value="Sig_transdc_His_kin-like_C"/>
</dbReference>
<evidence type="ECO:0000256" key="4">
    <source>
        <dbReference type="ARBA" id="ARBA00012438"/>
    </source>
</evidence>
<accession>A0A5C4SZC6</accession>
<keyword evidence="7" id="KW-0808">Transferase</keyword>
<dbReference type="InterPro" id="IPR001789">
    <property type="entry name" value="Sig_transdc_resp-reg_receiver"/>
</dbReference>
<keyword evidence="12 16" id="KW-0472">Membrane</keyword>
<dbReference type="InterPro" id="IPR003661">
    <property type="entry name" value="HisK_dim/P_dom"/>
</dbReference>
<evidence type="ECO:0000256" key="10">
    <source>
        <dbReference type="ARBA" id="ARBA00022840"/>
    </source>
</evidence>
<comment type="similarity">
    <text evidence="3">In the N-terminal section; belongs to the phytochrome family.</text>
</comment>
<feature type="transmembrane region" description="Helical" evidence="16">
    <location>
        <begin position="12"/>
        <end position="31"/>
    </location>
</feature>
<dbReference type="AlphaFoldDB" id="A0A5C4SZC6"/>
<dbReference type="InterPro" id="IPR036890">
    <property type="entry name" value="HATPase_C_sf"/>
</dbReference>
<dbReference type="SUPFAM" id="SSF47384">
    <property type="entry name" value="Homodimeric domain of signal transducing histidine kinase"/>
    <property type="match status" value="1"/>
</dbReference>
<evidence type="ECO:0000256" key="12">
    <source>
        <dbReference type="ARBA" id="ARBA00023136"/>
    </source>
</evidence>
<dbReference type="CDD" id="cd19410">
    <property type="entry name" value="HK9-like_sensor"/>
    <property type="match status" value="1"/>
</dbReference>
<dbReference type="InterPro" id="IPR003660">
    <property type="entry name" value="HAMP_dom"/>
</dbReference>
<dbReference type="CDD" id="cd00082">
    <property type="entry name" value="HisKA"/>
    <property type="match status" value="1"/>
</dbReference>
<comment type="subcellular location">
    <subcellularLocation>
        <location evidence="2">Cell membrane</location>
        <topology evidence="2">Multi-pass membrane protein</topology>
    </subcellularLocation>
</comment>